<dbReference type="Proteomes" id="UP000094385">
    <property type="component" value="Unassembled WGS sequence"/>
</dbReference>
<sequence>YKPKSHLDLACMLRDIDNGEHVTDADTGMIMYNPFPICKETNRPMSFQFGVDSDNRLNCTFLVLDETYHMLQLYVHQDAPLSCRVPARLGSENLFAPVVFSVQGKLEQSHLDIATNFNFIFTYADALIHGKPSKKAGANITSAVAYPSHPSSTTRIIIGDELTFQFNVRW</sequence>
<dbReference type="AlphaFoldDB" id="A0A1E3PTT7"/>
<keyword evidence="2" id="KW-1185">Reference proteome</keyword>
<dbReference type="EMBL" id="KV454310">
    <property type="protein sequence ID" value="ODQ68831.1"/>
    <property type="molecule type" value="Genomic_DNA"/>
</dbReference>
<feature type="non-terminal residue" evidence="1">
    <location>
        <position position="1"/>
    </location>
</feature>
<gene>
    <name evidence="1" type="ORF">LIPSTDRAFT_43466</name>
</gene>
<name>A0A1E3PTT7_LIPST</name>
<dbReference type="PANTHER" id="PTHR40368:SF1">
    <property type="entry name" value="YALI0F14399P"/>
    <property type="match status" value="1"/>
</dbReference>
<dbReference type="PANTHER" id="PTHR40368">
    <property type="entry name" value="YALI0F14399P"/>
    <property type="match status" value="1"/>
</dbReference>
<accession>A0A1E3PTT7</accession>
<dbReference type="OrthoDB" id="18530at2759"/>
<protein>
    <submittedName>
        <fullName evidence="1">Uncharacterized protein</fullName>
    </submittedName>
</protein>
<evidence type="ECO:0000313" key="1">
    <source>
        <dbReference type="EMBL" id="ODQ68831.1"/>
    </source>
</evidence>
<reference evidence="1 2" key="1">
    <citation type="journal article" date="2016" name="Proc. Natl. Acad. Sci. U.S.A.">
        <title>Comparative genomics of biotechnologically important yeasts.</title>
        <authorList>
            <person name="Riley R."/>
            <person name="Haridas S."/>
            <person name="Wolfe K.H."/>
            <person name="Lopes M.R."/>
            <person name="Hittinger C.T."/>
            <person name="Goeker M."/>
            <person name="Salamov A.A."/>
            <person name="Wisecaver J.H."/>
            <person name="Long T.M."/>
            <person name="Calvey C.H."/>
            <person name="Aerts A.L."/>
            <person name="Barry K.W."/>
            <person name="Choi C."/>
            <person name="Clum A."/>
            <person name="Coughlan A.Y."/>
            <person name="Deshpande S."/>
            <person name="Douglass A.P."/>
            <person name="Hanson S.J."/>
            <person name="Klenk H.-P."/>
            <person name="LaButti K.M."/>
            <person name="Lapidus A."/>
            <person name="Lindquist E.A."/>
            <person name="Lipzen A.M."/>
            <person name="Meier-Kolthoff J.P."/>
            <person name="Ohm R.A."/>
            <person name="Otillar R.P."/>
            <person name="Pangilinan J.L."/>
            <person name="Peng Y."/>
            <person name="Rokas A."/>
            <person name="Rosa C.A."/>
            <person name="Scheuner C."/>
            <person name="Sibirny A.A."/>
            <person name="Slot J.C."/>
            <person name="Stielow J.B."/>
            <person name="Sun H."/>
            <person name="Kurtzman C.P."/>
            <person name="Blackwell M."/>
            <person name="Grigoriev I.V."/>
            <person name="Jeffries T.W."/>
        </authorList>
    </citation>
    <scope>NUCLEOTIDE SEQUENCE [LARGE SCALE GENOMIC DNA]</scope>
    <source>
        <strain evidence="1 2">NRRL Y-11557</strain>
    </source>
</reference>
<dbReference type="STRING" id="675824.A0A1E3PTT7"/>
<evidence type="ECO:0000313" key="2">
    <source>
        <dbReference type="Proteomes" id="UP000094385"/>
    </source>
</evidence>
<feature type="non-terminal residue" evidence="1">
    <location>
        <position position="170"/>
    </location>
</feature>
<proteinExistence type="predicted"/>
<organism evidence="1 2">
    <name type="scientific">Lipomyces starkeyi NRRL Y-11557</name>
    <dbReference type="NCBI Taxonomy" id="675824"/>
    <lineage>
        <taxon>Eukaryota</taxon>
        <taxon>Fungi</taxon>
        <taxon>Dikarya</taxon>
        <taxon>Ascomycota</taxon>
        <taxon>Saccharomycotina</taxon>
        <taxon>Lipomycetes</taxon>
        <taxon>Lipomycetales</taxon>
        <taxon>Lipomycetaceae</taxon>
        <taxon>Lipomyces</taxon>
    </lineage>
</organism>